<dbReference type="PANTHER" id="PTHR38440">
    <property type="entry name" value="UPF0398 PROTEIN YPSA"/>
    <property type="match status" value="1"/>
</dbReference>
<evidence type="ECO:0000313" key="1">
    <source>
        <dbReference type="EMBL" id="CUM62335.1"/>
    </source>
</evidence>
<name>A0A1J1JMY3_PLAAG</name>
<proteinExistence type="predicted"/>
<dbReference type="Gene3D" id="3.40.50.450">
    <property type="match status" value="1"/>
</dbReference>
<dbReference type="SUPFAM" id="SSF102405">
    <property type="entry name" value="MCP/YpsA-like"/>
    <property type="match status" value="1"/>
</dbReference>
<protein>
    <recommendedName>
        <fullName evidence="2">DUF1273 domain-containing protein</fullName>
    </recommendedName>
</protein>
<dbReference type="RefSeq" id="WP_254034943.1">
    <property type="nucleotide sequence ID" value="NZ_LR882951.1"/>
</dbReference>
<evidence type="ECO:0008006" key="2">
    <source>
        <dbReference type="Google" id="ProtNLM"/>
    </source>
</evidence>
<dbReference type="AlphaFoldDB" id="A0A1J1JMY3"/>
<reference evidence="1" key="1">
    <citation type="submission" date="2015-09" db="EMBL/GenBank/DDBJ databases">
        <authorList>
            <person name="Jackson K.R."/>
            <person name="Lunt B.L."/>
            <person name="Fisher J.N.B."/>
            <person name="Gardner A.V."/>
            <person name="Bailey M.E."/>
            <person name="Deus L.M."/>
            <person name="Earl A.S."/>
            <person name="Gibby P.D."/>
            <person name="Hartmann K.A."/>
            <person name="Liu J.E."/>
            <person name="Manci A.M."/>
            <person name="Nielsen D.A."/>
            <person name="Solomon M.B."/>
            <person name="Breakwell D.P."/>
            <person name="Burnett S.H."/>
            <person name="Grose J.H."/>
        </authorList>
    </citation>
    <scope>NUCLEOTIDE SEQUENCE</scope>
    <source>
        <strain evidence="1">7805</strain>
    </source>
</reference>
<dbReference type="InterPro" id="IPR010697">
    <property type="entry name" value="YspA"/>
</dbReference>
<organism evidence="1">
    <name type="scientific">Planktothrix agardhii</name>
    <name type="common">Oscillatoria agardhii</name>
    <dbReference type="NCBI Taxonomy" id="1160"/>
    <lineage>
        <taxon>Bacteria</taxon>
        <taxon>Bacillati</taxon>
        <taxon>Cyanobacteriota</taxon>
        <taxon>Cyanophyceae</taxon>
        <taxon>Oscillatoriophycideae</taxon>
        <taxon>Oscillatoriales</taxon>
        <taxon>Microcoleaceae</taxon>
        <taxon>Planktothrix</taxon>
    </lineage>
</organism>
<dbReference type="PANTHER" id="PTHR38440:SF1">
    <property type="entry name" value="UPF0398 PROTEIN SPR0331"/>
    <property type="match status" value="1"/>
</dbReference>
<dbReference type="EMBL" id="LO018305">
    <property type="protein sequence ID" value="CUM62335.1"/>
    <property type="molecule type" value="Genomic_DNA"/>
</dbReference>
<sequence>MKTKTAFITGHRVFDFPFNYPLVRRGINQLTDLAIERGFNCFLTGMALGTDTLAALIWAERHLTWKAILPCPDQSNLWTRKQQFNYRLLFDYQLLLTKATEVKVLYPEYQPGVMQGRDQYLVNNSSLGLAVWDGRTTGGTFLTISMARKAKLPIIIFNPNTFEISYEEPLKQLNLFD</sequence>
<accession>A0A1J1JMY3</accession>
<gene>
    <name evidence="1" type="ORF">PLAM_mp0040</name>
</gene>